<feature type="domain" description="AMP-dependent synthetase/ligase" evidence="2">
    <location>
        <begin position="3"/>
        <end position="118"/>
    </location>
</feature>
<evidence type="ECO:0000313" key="3">
    <source>
        <dbReference type="EMBL" id="GKV51944.1"/>
    </source>
</evidence>
<accession>A0AAV5MS47</accession>
<dbReference type="GO" id="GO:0005777">
    <property type="term" value="C:peroxisome"/>
    <property type="evidence" value="ECO:0007669"/>
    <property type="project" value="TreeGrafter"/>
</dbReference>
<dbReference type="PANTHER" id="PTHR24096:SF413">
    <property type="entry name" value="PEROXISOMAL OPC-8:0-COA LIGASE 1"/>
    <property type="match status" value="1"/>
</dbReference>
<dbReference type="Pfam" id="PF00501">
    <property type="entry name" value="AMP-binding"/>
    <property type="match status" value="1"/>
</dbReference>
<evidence type="ECO:0000256" key="1">
    <source>
        <dbReference type="ARBA" id="ARBA00022598"/>
    </source>
</evidence>
<proteinExistence type="predicted"/>
<evidence type="ECO:0000259" key="2">
    <source>
        <dbReference type="Pfam" id="PF00501"/>
    </source>
</evidence>
<dbReference type="PANTHER" id="PTHR24096">
    <property type="entry name" value="LONG-CHAIN-FATTY-ACID--COA LIGASE"/>
    <property type="match status" value="1"/>
</dbReference>
<dbReference type="InterPro" id="IPR042099">
    <property type="entry name" value="ANL_N_sf"/>
</dbReference>
<keyword evidence="4" id="KW-1185">Reference proteome</keyword>
<reference evidence="3 4" key="1">
    <citation type="journal article" date="2021" name="Commun. Biol.">
        <title>The genome of Shorea leprosula (Dipterocarpaceae) highlights the ecological relevance of drought in aseasonal tropical rainforests.</title>
        <authorList>
            <person name="Ng K.K.S."/>
            <person name="Kobayashi M.J."/>
            <person name="Fawcett J.A."/>
            <person name="Hatakeyama M."/>
            <person name="Paape T."/>
            <person name="Ng C.H."/>
            <person name="Ang C.C."/>
            <person name="Tnah L.H."/>
            <person name="Lee C.T."/>
            <person name="Nishiyama T."/>
            <person name="Sese J."/>
            <person name="O'Brien M.J."/>
            <person name="Copetti D."/>
            <person name="Mohd Noor M.I."/>
            <person name="Ong R.C."/>
            <person name="Putra M."/>
            <person name="Sireger I.Z."/>
            <person name="Indrioko S."/>
            <person name="Kosugi Y."/>
            <person name="Izuno A."/>
            <person name="Isagi Y."/>
            <person name="Lee S.L."/>
            <person name="Shimizu K.K."/>
        </authorList>
    </citation>
    <scope>NUCLEOTIDE SEQUENCE [LARGE SCALE GENOMIC DNA]</scope>
    <source>
        <strain evidence="3">214</strain>
    </source>
</reference>
<keyword evidence="1" id="KW-0436">Ligase</keyword>
<dbReference type="EMBL" id="BPVZ01000571">
    <property type="protein sequence ID" value="GKV51944.1"/>
    <property type="molecule type" value="Genomic_DNA"/>
</dbReference>
<dbReference type="InterPro" id="IPR000873">
    <property type="entry name" value="AMP-dep_synth/lig_dom"/>
</dbReference>
<organism evidence="3 4">
    <name type="scientific">Rubroshorea leprosula</name>
    <dbReference type="NCBI Taxonomy" id="152421"/>
    <lineage>
        <taxon>Eukaryota</taxon>
        <taxon>Viridiplantae</taxon>
        <taxon>Streptophyta</taxon>
        <taxon>Embryophyta</taxon>
        <taxon>Tracheophyta</taxon>
        <taxon>Spermatophyta</taxon>
        <taxon>Magnoliopsida</taxon>
        <taxon>eudicotyledons</taxon>
        <taxon>Gunneridae</taxon>
        <taxon>Pentapetalae</taxon>
        <taxon>rosids</taxon>
        <taxon>malvids</taxon>
        <taxon>Malvales</taxon>
        <taxon>Dipterocarpaceae</taxon>
        <taxon>Rubroshorea</taxon>
    </lineage>
</organism>
<dbReference type="Gene3D" id="3.40.50.12780">
    <property type="entry name" value="N-terminal domain of ligase-like"/>
    <property type="match status" value="1"/>
</dbReference>
<dbReference type="Proteomes" id="UP001054252">
    <property type="component" value="Unassembled WGS sequence"/>
</dbReference>
<sequence length="194" mass="21008">MHVVLSAIEKYRATLVPLVLPILLAMVNGADQIRRKYDLSSMKTIMCGGAPLSKEMVEGFVEKYPTVSILQGYGLTESTALGSSTNSLEESRRYGAAGLLLASMEAKIVDPDSGEALGVNCSVYFRNADATATTLDSEGWLKTGDLCYIGEDGFIFIVDRLKELIKYKGYQVPPAELEALLLTHPDINDAAVIP</sequence>
<dbReference type="InterPro" id="IPR045851">
    <property type="entry name" value="AMP-bd_C_sf"/>
</dbReference>
<dbReference type="AlphaFoldDB" id="A0AAV5MS47"/>
<dbReference type="GO" id="GO:0016405">
    <property type="term" value="F:CoA-ligase activity"/>
    <property type="evidence" value="ECO:0007669"/>
    <property type="project" value="TreeGrafter"/>
</dbReference>
<name>A0AAV5MS47_9ROSI</name>
<evidence type="ECO:0000313" key="4">
    <source>
        <dbReference type="Proteomes" id="UP001054252"/>
    </source>
</evidence>
<protein>
    <recommendedName>
        <fullName evidence="2">AMP-dependent synthetase/ligase domain-containing protein</fullName>
    </recommendedName>
</protein>
<gene>
    <name evidence="3" type="ORF">SLEP1_g58557</name>
</gene>
<dbReference type="SUPFAM" id="SSF56801">
    <property type="entry name" value="Acetyl-CoA synthetase-like"/>
    <property type="match status" value="1"/>
</dbReference>
<comment type="caution">
    <text evidence="3">The sequence shown here is derived from an EMBL/GenBank/DDBJ whole genome shotgun (WGS) entry which is preliminary data.</text>
</comment>
<dbReference type="Gene3D" id="3.30.300.30">
    <property type="match status" value="1"/>
</dbReference>